<dbReference type="Gene3D" id="1.25.40.10">
    <property type="entry name" value="Tetratricopeptide repeat domain"/>
    <property type="match status" value="1"/>
</dbReference>
<name>A0A914I2V5_GLORO</name>
<keyword evidence="7 10" id="KW-0067">ATP-binding</keyword>
<keyword evidence="2 10" id="KW-0723">Serine/threonine-protein kinase</keyword>
<sequence length="2643" mass="301115">MDKALKNLLVLLPEHAEVHNKCLNIFKKEVKNVTANIVFDMINSTDANERKAGIFLMICFLPDLNFDEGTSGVTHFARNLLNILKTSLDDFARLASKSILYLILTSKSHAVELVELAFNHCFEWLEEEQGSDQQRRLASVVLAKDLALFTPSHFFQRATAFFNNIFKVLRDPRLNVRLAAAEAFQAALAVTSQRETKHKKEWYKRSFHEACRTDFVSFGLPTDDCLHSSLLIFNELLRIADYEYEQIRIQHSPDGPIVQLGSRAGSVIGQNPIGWLIEKIHPPTVESSTSRTLITDCFFAEVVKRCMDAMPSKSVHCQIILLEILPRLANFVDSSHGHQFQNVQESADHLIAINVKFPQALLTLGLLSLNRPIEMRNRVQRIFQILVQHMQTAVNKKKQVSMLDFQCLSLLIQSQKSHLCERVRESLSLMFSTGISEGLIHALHVTIEHIPELKADVFDGLMDHLYQLLMDRPRPSKLAPPMPPPIPSGPIQPKNIPQTQLALKALGEFNFSRHSLQMFLRYVALGYLTSDPMKIRLTSVYSCSEMLKPFVDIYEHVQNEQKAELYSLIRNVLECLVKTAIVDPEPDVRMFVLKSFCGMNRDFLFHLAQQEILETLFLTMQDENHQVQEQATELLGMLSELNPAFVFLRFRRVVLESVSQLVNSHRSSVEEHSARMIARLAKQSPKFMAPYMNSTLLALISHLKTDRSNVEVTVDVLNALSELSLIGGQEIDTTSLNRREAALRAMAGVCQSAGYVVEPYKDYPELLDALLKLLKTELSSSMRRLTMKVLGVIGAFDPYTHKVYLGKVHSHSKSRSLALTLPNSGESAEHYGTDIIQWINYERCTLAEYYPALAISNLTQMMREPQLTSLHKEIVNALLQIFSNLGPKTVQYVHQLLPTLIGTMENCRPELRGFFLRQFSKFVSIARLQLQPYMKQIFGLIAKAWKWSDDSNLRGSVITIIEEFGNAFGDKFSPYITDLCPYLINVVQNDTKERKLTAQALSCTRTISACLGSHLHLILPPILSVLDDRKTDEKTRTSALDTVLELARRHPIEDYAPPIMQTWLRCIGVKAQQPRLVELLCIIVRKWKQFSVYKENVNAALEQLTLLQTPSYSRQQQNVTGGVVQHQPAVSSSSPLFARQVSFLPPPPPTQQNGETHIALLPDAYNNIGIGLPGPGSSTDMSRAHRMSSGRDLSRLAINLDQLRRFWTVQPLLSREDWLQWLGTLRNQFVRQSPSPALRACALLAEVCEPLSKELFNAAFMSVWTELPEREQNELTSQLIDVLQHCPHSEPAQAILNLAEFMDHSEKGPLPIKYRMLSESAEKTRAYAKALRYKEMEILSVRGNGEPNADDCQTMIMLFNKLNLEEGAAGIVQYAKRHNMEISGRWYEKLGEWEKALEMYRQEILALPDEQFSWKSFSSLSEPQLVPGNRGGMDQSRQSSAGQLVDEVIPASASANRIATHQPNGAHSSRSDLLLHQIRCLEALGQWSQLDRVCETALIEEENTIHHQQHNNNSNNSEKQKQLQQQSSRSGARLPQLQHHRQQQQQLLTDTTAEYLLATLSEVAKRQKVATMGARGCWAVGNFKKMEEYVEKINENNQEGAFLRAVLAVHNNDFEKAYSCINKVRDMFDSELTAMAAESYERAYGAMVLLQELTELEEAIEYKMIPEREMRIALLWSRRLQGCRRNIEHWRRILMVRSIVFSQTELRPLWIKFAALCRHEGNQVTVARNVVRSLLEVPSDVPLEKLWSDGHRRTAFTQLEQLTQNMRRCIECSRTLTRDQLEPHLRLTAKCYLKLGEWHDSITSVQTPLVPTATPPLTGRHGSVSFHSGASTAALSAGIIEHKQPFTWATTAHQQTQQPMALMPSPTGTYFAGMDQSCAKKSILQYYINATNYDPNWYKAWHRLATTYYNMVMADRQQRSATISPTTVLTAMPAQQTTNAELFTSTAVPYPPQGIPPATLPPQQISPVQSPLKNHQLITIYALNAVRCFFKTIQLAEGSRLDDTLRLLMLWFDYGDRPEVFEQLRDSVKLIPREVWLEVVPQLIGRLDSQQNIGLLVKQLVIDVAKEYPQAWVCALTAATKSRNSQRSQVAKEVLDIVAESRPVLVEQAMLVNDELIRCAILWHELWHESLENASRFYFEDKNVEEMMNVLRPLHQKIEQGHTTLKEQSFNQAYYKDLKDALEHCEAFRRTRNLKEMTIAWELYYNVFKRIISQLRQMSTLDLNYIAPRLCTVKNLELSVPGTYDPATPLVTIAAFHPHLQVIMSKQRPRKIYIRGNDGKEYAFLLKGHEDPRQDERVMQLFGLVNSLILREAETSRRNLTIQRYSITTLSQSSGLIGWVPNCDTLHALIRDYREKRKIPISEEHNKMQKLCVDIEKCTLLQKVEAFEEALRTTSGDDLRRTLWMKSPNSEIWFDRRTNYTRSMACMSMVGYILGLGDRHPSNLMLDRLSGKIVHIDFGDCFEVAMKREKYPEKIPFRLTRMLVQAMEVTGIDGNYRVTCERVLRLLRNHNDSVLAVLEAFVYDPVLNWRLTQEGGAARRAAGGAHHMPPGTIGPHTTAPVEESSDTAQLHQHDRHPFQPPPRGLGTSRGDSEAISRVRAKLCGRDFNPCVEISVQEQTDRLIEQATLNDNLCQCYVGWCPFW</sequence>
<dbReference type="CDD" id="cd05169">
    <property type="entry name" value="PIKKc_TOR"/>
    <property type="match status" value="1"/>
</dbReference>
<comment type="catalytic activity">
    <reaction evidence="8 10">
        <text>L-threonyl-[protein] + ATP = O-phospho-L-threonyl-[protein] + ADP + H(+)</text>
        <dbReference type="Rhea" id="RHEA:46608"/>
        <dbReference type="Rhea" id="RHEA-COMP:11060"/>
        <dbReference type="Rhea" id="RHEA-COMP:11605"/>
        <dbReference type="ChEBI" id="CHEBI:15378"/>
        <dbReference type="ChEBI" id="CHEBI:30013"/>
        <dbReference type="ChEBI" id="CHEBI:30616"/>
        <dbReference type="ChEBI" id="CHEBI:61977"/>
        <dbReference type="ChEBI" id="CHEBI:456216"/>
        <dbReference type="EC" id="2.7.11.1"/>
    </reaction>
</comment>
<evidence type="ECO:0000256" key="8">
    <source>
        <dbReference type="ARBA" id="ARBA00047899"/>
    </source>
</evidence>
<dbReference type="GO" id="GO:0005524">
    <property type="term" value="F:ATP binding"/>
    <property type="evidence" value="ECO:0007669"/>
    <property type="project" value="UniProtKB-KW"/>
</dbReference>
<accession>A0A914I2V5</accession>
<dbReference type="InterPro" id="IPR057564">
    <property type="entry name" value="HEAT_ATR"/>
</dbReference>
<dbReference type="GO" id="GO:0044877">
    <property type="term" value="F:protein-containing complex binding"/>
    <property type="evidence" value="ECO:0007669"/>
    <property type="project" value="InterPro"/>
</dbReference>
<evidence type="ECO:0000313" key="16">
    <source>
        <dbReference type="WBParaSite" id="Gr19_v10_g6107.t1"/>
    </source>
</evidence>
<evidence type="ECO:0000256" key="11">
    <source>
        <dbReference type="SAM" id="MobiDB-lite"/>
    </source>
</evidence>
<dbReference type="InterPro" id="IPR011990">
    <property type="entry name" value="TPR-like_helical_dom_sf"/>
</dbReference>
<dbReference type="PROSITE" id="PS51190">
    <property type="entry name" value="FATC"/>
    <property type="match status" value="1"/>
</dbReference>
<dbReference type="PANTHER" id="PTHR11139">
    <property type="entry name" value="ATAXIA TELANGIECTASIA MUTATED ATM -RELATED"/>
    <property type="match status" value="1"/>
</dbReference>
<feature type="region of interest" description="Disordered" evidence="11">
    <location>
        <begin position="2540"/>
        <end position="2591"/>
    </location>
</feature>
<dbReference type="InterPro" id="IPR026683">
    <property type="entry name" value="TOR_cat"/>
</dbReference>
<feature type="domain" description="PI3K/PI4K catalytic" evidence="12">
    <location>
        <begin position="2256"/>
        <end position="2569"/>
    </location>
</feature>
<keyword evidence="4" id="KW-0677">Repeat</keyword>
<dbReference type="InterPro" id="IPR016024">
    <property type="entry name" value="ARM-type_fold"/>
</dbReference>
<keyword evidence="3 10" id="KW-0808">Transferase</keyword>
<dbReference type="Pfam" id="PF00454">
    <property type="entry name" value="PI3_PI4_kinase"/>
    <property type="match status" value="1"/>
</dbReference>
<evidence type="ECO:0000256" key="10">
    <source>
        <dbReference type="RuleBase" id="RU364109"/>
    </source>
</evidence>
<dbReference type="InterPro" id="IPR011989">
    <property type="entry name" value="ARM-like"/>
</dbReference>
<dbReference type="InterPro" id="IPR009076">
    <property type="entry name" value="FRB_dom"/>
</dbReference>
<dbReference type="Gene3D" id="1.20.120.150">
    <property type="entry name" value="FKBP12-rapamycin binding domain"/>
    <property type="match status" value="1"/>
</dbReference>
<evidence type="ECO:0000259" key="13">
    <source>
        <dbReference type="PROSITE" id="PS51189"/>
    </source>
</evidence>
<dbReference type="PROSITE" id="PS50290">
    <property type="entry name" value="PI3_4_KINASE_3"/>
    <property type="match status" value="1"/>
</dbReference>
<dbReference type="Pfam" id="PF02260">
    <property type="entry name" value="FATC"/>
    <property type="match status" value="1"/>
</dbReference>
<dbReference type="InterPro" id="IPR050517">
    <property type="entry name" value="DDR_Repair_Kinase"/>
</dbReference>
<dbReference type="PROSITE" id="PS51189">
    <property type="entry name" value="FAT"/>
    <property type="match status" value="1"/>
</dbReference>
<feature type="region of interest" description="Disordered" evidence="11">
    <location>
        <begin position="1507"/>
        <end position="1545"/>
    </location>
</feature>
<dbReference type="SMART" id="SM01343">
    <property type="entry name" value="FATC"/>
    <property type="match status" value="1"/>
</dbReference>
<dbReference type="Gene3D" id="3.30.1010.10">
    <property type="entry name" value="Phosphatidylinositol 3-kinase Catalytic Subunit, Chain A, domain 4"/>
    <property type="match status" value="1"/>
</dbReference>
<dbReference type="GO" id="GO:0038202">
    <property type="term" value="P:TORC1 signaling"/>
    <property type="evidence" value="ECO:0007669"/>
    <property type="project" value="TreeGrafter"/>
</dbReference>
<dbReference type="EC" id="2.7.11.1" evidence="10"/>
<evidence type="ECO:0000313" key="15">
    <source>
        <dbReference type="Proteomes" id="UP000887572"/>
    </source>
</evidence>
<dbReference type="SUPFAM" id="SSF47212">
    <property type="entry name" value="FKBP12-rapamycin-binding domain of FKBP-rapamycin-associated protein (FRAP)"/>
    <property type="match status" value="1"/>
</dbReference>
<dbReference type="SMART" id="SM01346">
    <property type="entry name" value="DUF3385"/>
    <property type="match status" value="1"/>
</dbReference>
<organism evidence="15 16">
    <name type="scientific">Globodera rostochiensis</name>
    <name type="common">Golden nematode worm</name>
    <name type="synonym">Heterodera rostochiensis</name>
    <dbReference type="NCBI Taxonomy" id="31243"/>
    <lineage>
        <taxon>Eukaryota</taxon>
        <taxon>Metazoa</taxon>
        <taxon>Ecdysozoa</taxon>
        <taxon>Nematoda</taxon>
        <taxon>Chromadorea</taxon>
        <taxon>Rhabditida</taxon>
        <taxon>Tylenchina</taxon>
        <taxon>Tylenchomorpha</taxon>
        <taxon>Tylenchoidea</taxon>
        <taxon>Heteroderidae</taxon>
        <taxon>Heteroderinae</taxon>
        <taxon>Globodera</taxon>
    </lineage>
</organism>
<dbReference type="FunFam" id="1.10.1070.11:FF:000040">
    <property type="entry name" value="Serine/threonine-protein kinase TOR"/>
    <property type="match status" value="1"/>
</dbReference>
<feature type="compositionally biased region" description="Low complexity" evidence="11">
    <location>
        <begin position="1510"/>
        <end position="1545"/>
    </location>
</feature>
<keyword evidence="15" id="KW-1185">Reference proteome</keyword>
<dbReference type="InterPro" id="IPR000403">
    <property type="entry name" value="PI3/4_kinase_cat_dom"/>
</dbReference>
<evidence type="ECO:0000256" key="6">
    <source>
        <dbReference type="ARBA" id="ARBA00022777"/>
    </source>
</evidence>
<keyword evidence="6 10" id="KW-0418">Kinase</keyword>
<dbReference type="GO" id="GO:0005737">
    <property type="term" value="C:cytoplasm"/>
    <property type="evidence" value="ECO:0007669"/>
    <property type="project" value="TreeGrafter"/>
</dbReference>
<dbReference type="FunFam" id="3.30.1010.10:FF:000006">
    <property type="entry name" value="Serine/threonine-protein kinase TOR"/>
    <property type="match status" value="1"/>
</dbReference>
<evidence type="ECO:0000259" key="14">
    <source>
        <dbReference type="PROSITE" id="PS51190"/>
    </source>
</evidence>
<reference evidence="16" key="1">
    <citation type="submission" date="2022-11" db="UniProtKB">
        <authorList>
            <consortium name="WormBaseParasite"/>
        </authorList>
    </citation>
    <scope>IDENTIFICATION</scope>
</reference>
<comment type="similarity">
    <text evidence="1 10">Belongs to the PI3/PI4-kinase family.</text>
</comment>
<evidence type="ECO:0000256" key="4">
    <source>
        <dbReference type="ARBA" id="ARBA00022737"/>
    </source>
</evidence>
<dbReference type="InterPro" id="IPR011009">
    <property type="entry name" value="Kinase-like_dom_sf"/>
</dbReference>
<dbReference type="FunFam" id="1.20.120.150:FF:000001">
    <property type="entry name" value="Serine/threonine-protein kinase TOR"/>
    <property type="match status" value="1"/>
</dbReference>
<dbReference type="Proteomes" id="UP000887572">
    <property type="component" value="Unplaced"/>
</dbReference>
<dbReference type="GO" id="GO:0031932">
    <property type="term" value="C:TORC2 complex"/>
    <property type="evidence" value="ECO:0007669"/>
    <property type="project" value="TreeGrafter"/>
</dbReference>
<evidence type="ECO:0000256" key="1">
    <source>
        <dbReference type="ARBA" id="ARBA00011031"/>
    </source>
</evidence>
<dbReference type="SMART" id="SM01345">
    <property type="entry name" value="Rapamycin_bind"/>
    <property type="match status" value="1"/>
</dbReference>
<feature type="domain" description="FAT" evidence="13">
    <location>
        <begin position="1316"/>
        <end position="2082"/>
    </location>
</feature>
<evidence type="ECO:0000256" key="2">
    <source>
        <dbReference type="ARBA" id="ARBA00022527"/>
    </source>
</evidence>
<dbReference type="InterPro" id="IPR036940">
    <property type="entry name" value="PI3/4_kinase_cat_sf"/>
</dbReference>
<feature type="domain" description="FATC" evidence="14">
    <location>
        <begin position="2611"/>
        <end position="2643"/>
    </location>
</feature>
<evidence type="ECO:0000256" key="9">
    <source>
        <dbReference type="ARBA" id="ARBA00048679"/>
    </source>
</evidence>
<dbReference type="Gene3D" id="1.25.10.10">
    <property type="entry name" value="Leucine-rich Repeat Variant"/>
    <property type="match status" value="3"/>
</dbReference>
<dbReference type="InterPro" id="IPR024585">
    <property type="entry name" value="mTOR_dom"/>
</dbReference>
<dbReference type="Pfam" id="PF08771">
    <property type="entry name" value="FRB_dom"/>
    <property type="match status" value="1"/>
</dbReference>
<dbReference type="SMART" id="SM00146">
    <property type="entry name" value="PI3Kc"/>
    <property type="match status" value="1"/>
</dbReference>
<dbReference type="SUPFAM" id="SSF48452">
    <property type="entry name" value="TPR-like"/>
    <property type="match status" value="1"/>
</dbReference>
<evidence type="ECO:0000259" key="12">
    <source>
        <dbReference type="PROSITE" id="PS50290"/>
    </source>
</evidence>
<dbReference type="GO" id="GO:0005634">
    <property type="term" value="C:nucleus"/>
    <property type="evidence" value="ECO:0007669"/>
    <property type="project" value="TreeGrafter"/>
</dbReference>
<proteinExistence type="inferred from homology"/>
<dbReference type="InterPro" id="IPR036738">
    <property type="entry name" value="FRB_sf"/>
</dbReference>
<dbReference type="SUPFAM" id="SSF48371">
    <property type="entry name" value="ARM repeat"/>
    <property type="match status" value="1"/>
</dbReference>
<dbReference type="GO" id="GO:0045727">
    <property type="term" value="P:positive regulation of translation"/>
    <property type="evidence" value="ECO:0007669"/>
    <property type="project" value="UniProtKB-ARBA"/>
</dbReference>
<dbReference type="GO" id="GO:0016242">
    <property type="term" value="P:negative regulation of macroautophagy"/>
    <property type="evidence" value="ECO:0007669"/>
    <property type="project" value="TreeGrafter"/>
</dbReference>
<dbReference type="Pfam" id="PF02259">
    <property type="entry name" value="FAT"/>
    <property type="match status" value="2"/>
</dbReference>
<dbReference type="PROSITE" id="PS00915">
    <property type="entry name" value="PI3_4_KINASE_1"/>
    <property type="match status" value="1"/>
</dbReference>
<dbReference type="Pfam" id="PF11865">
    <property type="entry name" value="mTOR_dom"/>
    <property type="match status" value="1"/>
</dbReference>
<protein>
    <recommendedName>
        <fullName evidence="10">Serine/threonine-protein kinase TOR</fullName>
        <ecNumber evidence="10">2.7.11.1</ecNumber>
    </recommendedName>
</protein>
<keyword evidence="5 10" id="KW-0547">Nucleotide-binding</keyword>
<dbReference type="InterPro" id="IPR003152">
    <property type="entry name" value="FATC_dom"/>
</dbReference>
<evidence type="ECO:0000256" key="3">
    <source>
        <dbReference type="ARBA" id="ARBA00022679"/>
    </source>
</evidence>
<dbReference type="PROSITE" id="PS00916">
    <property type="entry name" value="PI3_4_KINASE_2"/>
    <property type="match status" value="1"/>
</dbReference>
<dbReference type="Pfam" id="PF23593">
    <property type="entry name" value="HEAT_ATR"/>
    <property type="match status" value="1"/>
</dbReference>
<dbReference type="InterPro" id="IPR014009">
    <property type="entry name" value="PIK_FAT"/>
</dbReference>
<evidence type="ECO:0000256" key="5">
    <source>
        <dbReference type="ARBA" id="ARBA00022741"/>
    </source>
</evidence>
<dbReference type="InterPro" id="IPR018936">
    <property type="entry name" value="PI3/4_kinase_CS"/>
</dbReference>
<dbReference type="PANTHER" id="PTHR11139:SF9">
    <property type="entry name" value="SERINE_THREONINE-PROTEIN KINASE MTOR"/>
    <property type="match status" value="1"/>
</dbReference>
<dbReference type="Gene3D" id="1.10.1070.11">
    <property type="entry name" value="Phosphatidylinositol 3-/4-kinase, catalytic domain"/>
    <property type="match status" value="1"/>
</dbReference>
<dbReference type="InterPro" id="IPR003151">
    <property type="entry name" value="PIK-rel_kinase_FAT"/>
</dbReference>
<evidence type="ECO:0000256" key="7">
    <source>
        <dbReference type="ARBA" id="ARBA00022840"/>
    </source>
</evidence>
<dbReference type="WBParaSite" id="Gr19_v10_g6107.t1">
    <property type="protein sequence ID" value="Gr19_v10_g6107.t1"/>
    <property type="gene ID" value="Gr19_v10_g6107"/>
</dbReference>
<comment type="catalytic activity">
    <reaction evidence="9">
        <text>L-seryl-[protein] + ATP = O-phospho-L-seryl-[protein] + ADP + H(+)</text>
        <dbReference type="Rhea" id="RHEA:17989"/>
        <dbReference type="Rhea" id="RHEA-COMP:9863"/>
        <dbReference type="Rhea" id="RHEA-COMP:11604"/>
        <dbReference type="ChEBI" id="CHEBI:15378"/>
        <dbReference type="ChEBI" id="CHEBI:29999"/>
        <dbReference type="ChEBI" id="CHEBI:30616"/>
        <dbReference type="ChEBI" id="CHEBI:83421"/>
        <dbReference type="ChEBI" id="CHEBI:456216"/>
        <dbReference type="EC" id="2.7.11.1"/>
    </reaction>
</comment>
<dbReference type="SUPFAM" id="SSF56112">
    <property type="entry name" value="Protein kinase-like (PK-like)"/>
    <property type="match status" value="1"/>
</dbReference>
<dbReference type="GO" id="GO:0031931">
    <property type="term" value="C:TORC1 complex"/>
    <property type="evidence" value="ECO:0007669"/>
    <property type="project" value="UniProtKB-ARBA"/>
</dbReference>
<dbReference type="GO" id="GO:0004674">
    <property type="term" value="F:protein serine/threonine kinase activity"/>
    <property type="evidence" value="ECO:0007669"/>
    <property type="project" value="UniProtKB-KW"/>
</dbReference>